<name>A0ABZ0PBA3_9BACT</name>
<feature type="chain" id="PRO_5047314012" evidence="1">
    <location>
        <begin position="28"/>
        <end position="431"/>
    </location>
</feature>
<keyword evidence="1" id="KW-0732">Signal</keyword>
<organism evidence="2 3">
    <name type="scientific">Metamycoplasma equirhinis</name>
    <dbReference type="NCBI Taxonomy" id="92402"/>
    <lineage>
        <taxon>Bacteria</taxon>
        <taxon>Bacillati</taxon>
        <taxon>Mycoplasmatota</taxon>
        <taxon>Mycoplasmoidales</taxon>
        <taxon>Metamycoplasmataceae</taxon>
        <taxon>Metamycoplasma</taxon>
    </lineage>
</organism>
<dbReference type="Gene3D" id="3.40.190.10">
    <property type="entry name" value="Periplasmic binding protein-like II"/>
    <property type="match status" value="1"/>
</dbReference>
<gene>
    <name evidence="2" type="ORF">R9B83_00810</name>
</gene>
<evidence type="ECO:0000313" key="2">
    <source>
        <dbReference type="EMBL" id="WPB54101.1"/>
    </source>
</evidence>
<accession>A0ABZ0PBA3</accession>
<dbReference type="GeneID" id="94493407"/>
<proteinExistence type="predicted"/>
<evidence type="ECO:0000256" key="1">
    <source>
        <dbReference type="SAM" id="SignalP"/>
    </source>
</evidence>
<keyword evidence="3" id="KW-1185">Reference proteome</keyword>
<reference evidence="2" key="1">
    <citation type="submission" date="2023-11" db="EMBL/GenBank/DDBJ databases">
        <title>Completed genome sequence of Mycoplasma equirhinis type strain M432/72.</title>
        <authorList>
            <person name="Spergser J."/>
        </authorList>
    </citation>
    <scope>NUCLEOTIDE SEQUENCE [LARGE SCALE GENOMIC DNA]</scope>
    <source>
        <strain evidence="2">M432/72</strain>
    </source>
</reference>
<feature type="signal peptide" evidence="1">
    <location>
        <begin position="1"/>
        <end position="27"/>
    </location>
</feature>
<dbReference type="RefSeq" id="WP_140031566.1">
    <property type="nucleotide sequence ID" value="NZ_CP137845.1"/>
</dbReference>
<sequence length="431" mass="48016">MKISSKKRFLLPTILTLTLLPTVSLVAASCGKTDKFAAIKTAGYADSMTKLANGSITVAGAWSDARFYAGKEADNLLAIGATEYISNDGIQSRKDLKKGDIEIIQKIFIEVVKKAEAEAKKGTEGNLTYKDDKGKLNSIFKIYNHDGYSAVGYDAEIAYNIAGDKKKAYTNKPQDGNEYFKEEGGKIVAASSKTLKIQFIPSSDASLVTRATQKLLKYFKEDLKLANIDISVSADYNAAAQFLASGSIDVAFLPIDTWAKLSGDSNFILQAGRDVQIIDPYKSLTNSSQPKFGADDEKLLVEAFNFYKKFNKAADNKRALYINQNKSENPQETSEGYPETLKNFIDELTKDNKELPKVGYYRSYIYAHKNSKIAQLVLKALKEQGSNWQLEWKDVKDEIIYGYTSTTSAASFSYPEQWFKKHFKGFESFLK</sequence>
<dbReference type="EMBL" id="CP137845">
    <property type="protein sequence ID" value="WPB54101.1"/>
    <property type="molecule type" value="Genomic_DNA"/>
</dbReference>
<dbReference type="SUPFAM" id="SSF53850">
    <property type="entry name" value="Periplasmic binding protein-like II"/>
    <property type="match status" value="1"/>
</dbReference>
<dbReference type="PROSITE" id="PS51257">
    <property type="entry name" value="PROKAR_LIPOPROTEIN"/>
    <property type="match status" value="1"/>
</dbReference>
<dbReference type="Proteomes" id="UP001303601">
    <property type="component" value="Chromosome"/>
</dbReference>
<protein>
    <submittedName>
        <fullName evidence="2">PhnD/SsuA/transferrin family substrate-binding protein</fullName>
    </submittedName>
</protein>
<evidence type="ECO:0000313" key="3">
    <source>
        <dbReference type="Proteomes" id="UP001303601"/>
    </source>
</evidence>